<gene>
    <name evidence="3" type="ORF">GV68_11030</name>
</gene>
<feature type="compositionally biased region" description="Low complexity" evidence="1">
    <location>
        <begin position="67"/>
        <end position="78"/>
    </location>
</feature>
<protein>
    <submittedName>
        <fullName evidence="3">Polysaccharide deacetylase</fullName>
    </submittedName>
</protein>
<feature type="transmembrane region" description="Helical" evidence="2">
    <location>
        <begin position="26"/>
        <end position="46"/>
    </location>
</feature>
<dbReference type="InterPro" id="IPR011330">
    <property type="entry name" value="Glyco_hydro/deAcase_b/a-brl"/>
</dbReference>
<dbReference type="EMBL" id="JOKJ01000020">
    <property type="protein sequence ID" value="KEQ05379.1"/>
    <property type="molecule type" value="Genomic_DNA"/>
</dbReference>
<dbReference type="OrthoDB" id="9784811at2"/>
<sequence length="395" mass="41700">MGTDLHAPLGQERPAGKRRRLRLSPLFVFSVVSVAAIVGLSAYSMMGEAALKAPEMAAVDVPAETAEAAPATAAPEAAESLRRANPQSGANVERTLTDDGNVVTTYSPRSRAGEGPVIVGTPRIGQDPRLAGTPNEDLLEESPYGQLPVVGEDGLRPMDQYARPWSGARGTRIAIVVGGLGLSQTGTQKAIEDLPAEVTLAFAASGNSLQRWMQVSRRDGHEILIQVPMEPFGAPDANADPATLLTGLPAEENLGRLHEALGKITGYTGIMNYLGGRLLSDPDTLEPLLRDVAQRGLLFLDDGTSAQSTSGTLAKAIELPHGFADMTLDAQLEKSAILKKLDDLERLALRKGSAIGVASAFDESVEAIRQWVEEAGNRGIEIVGVSALVEDPADY</sequence>
<comment type="caution">
    <text evidence="3">The sequence shown here is derived from an EMBL/GenBank/DDBJ whole genome shotgun (WGS) entry which is preliminary data.</text>
</comment>
<keyword evidence="2" id="KW-0472">Membrane</keyword>
<dbReference type="InterPro" id="IPR006837">
    <property type="entry name" value="Divergent_DAC"/>
</dbReference>
<dbReference type="Pfam" id="PF04748">
    <property type="entry name" value="Polysacc_deac_2"/>
    <property type="match status" value="1"/>
</dbReference>
<dbReference type="SUPFAM" id="SSF88713">
    <property type="entry name" value="Glycoside hydrolase/deacetylase"/>
    <property type="match status" value="1"/>
</dbReference>
<evidence type="ECO:0000313" key="4">
    <source>
        <dbReference type="Proteomes" id="UP000052167"/>
    </source>
</evidence>
<proteinExistence type="predicted"/>
<dbReference type="AlphaFoldDB" id="A0A922NX13"/>
<accession>A0A922NX13</accession>
<keyword evidence="2" id="KW-1133">Transmembrane helix</keyword>
<evidence type="ECO:0000256" key="2">
    <source>
        <dbReference type="SAM" id="Phobius"/>
    </source>
</evidence>
<keyword evidence="2" id="KW-0812">Transmembrane</keyword>
<evidence type="ECO:0000256" key="1">
    <source>
        <dbReference type="SAM" id="MobiDB-lite"/>
    </source>
</evidence>
<dbReference type="PANTHER" id="PTHR30105">
    <property type="entry name" value="UNCHARACTERIZED YIBQ-RELATED"/>
    <property type="match status" value="1"/>
</dbReference>
<dbReference type="CDD" id="cd10936">
    <property type="entry name" value="CE4_DAC2"/>
    <property type="match status" value="1"/>
</dbReference>
<organism evidence="3 4">
    <name type="scientific">Pseudorhizobium pelagicum</name>
    <dbReference type="NCBI Taxonomy" id="1509405"/>
    <lineage>
        <taxon>Bacteria</taxon>
        <taxon>Pseudomonadati</taxon>
        <taxon>Pseudomonadota</taxon>
        <taxon>Alphaproteobacteria</taxon>
        <taxon>Hyphomicrobiales</taxon>
        <taxon>Rhizobiaceae</taxon>
        <taxon>Rhizobium/Agrobacterium group</taxon>
        <taxon>Pseudorhizobium</taxon>
    </lineage>
</organism>
<dbReference type="RefSeq" id="WP_037162684.1">
    <property type="nucleotide sequence ID" value="NZ_CAJXID010000020.1"/>
</dbReference>
<feature type="region of interest" description="Disordered" evidence="1">
    <location>
        <begin position="67"/>
        <end position="141"/>
    </location>
</feature>
<evidence type="ECO:0000313" key="3">
    <source>
        <dbReference type="EMBL" id="KEQ05379.1"/>
    </source>
</evidence>
<dbReference type="Proteomes" id="UP000052167">
    <property type="component" value="Unassembled WGS sequence"/>
</dbReference>
<keyword evidence="4" id="KW-1185">Reference proteome</keyword>
<dbReference type="Gene3D" id="3.20.20.370">
    <property type="entry name" value="Glycoside hydrolase/deacetylase"/>
    <property type="match status" value="1"/>
</dbReference>
<dbReference type="PANTHER" id="PTHR30105:SF2">
    <property type="entry name" value="DIVERGENT POLYSACCHARIDE DEACETYLASE SUPERFAMILY"/>
    <property type="match status" value="1"/>
</dbReference>
<dbReference type="GO" id="GO:0005975">
    <property type="term" value="P:carbohydrate metabolic process"/>
    <property type="evidence" value="ECO:0007669"/>
    <property type="project" value="InterPro"/>
</dbReference>
<reference evidence="3 4" key="1">
    <citation type="submission" date="2014-06" db="EMBL/GenBank/DDBJ databases">
        <title>Rhizobium pelagicum/R2-400B4.</title>
        <authorList>
            <person name="Kimes N.E."/>
            <person name="Lopez-Perez M."/>
        </authorList>
    </citation>
    <scope>NUCLEOTIDE SEQUENCE [LARGE SCALE GENOMIC DNA]</scope>
    <source>
        <strain evidence="3 4">R2-400B4</strain>
    </source>
</reference>
<name>A0A922NX13_9HYPH</name>